<accession>A0AA35USZ8</accession>
<proteinExistence type="predicted"/>
<keyword evidence="1" id="KW-0732">Signal</keyword>
<feature type="chain" id="PRO_5041405991" evidence="1">
    <location>
        <begin position="17"/>
        <end position="123"/>
    </location>
</feature>
<keyword evidence="3" id="KW-1185">Reference proteome</keyword>
<dbReference type="AlphaFoldDB" id="A0AA35USZ8"/>
<protein>
    <submittedName>
        <fullName evidence="2">Uncharacterized protein</fullName>
    </submittedName>
</protein>
<name>A0AA35USZ8_LACSI</name>
<organism evidence="2 3">
    <name type="scientific">Lactuca saligna</name>
    <name type="common">Willowleaf lettuce</name>
    <dbReference type="NCBI Taxonomy" id="75948"/>
    <lineage>
        <taxon>Eukaryota</taxon>
        <taxon>Viridiplantae</taxon>
        <taxon>Streptophyta</taxon>
        <taxon>Embryophyta</taxon>
        <taxon>Tracheophyta</taxon>
        <taxon>Spermatophyta</taxon>
        <taxon>Magnoliopsida</taxon>
        <taxon>eudicotyledons</taxon>
        <taxon>Gunneridae</taxon>
        <taxon>Pentapetalae</taxon>
        <taxon>asterids</taxon>
        <taxon>campanulids</taxon>
        <taxon>Asterales</taxon>
        <taxon>Asteraceae</taxon>
        <taxon>Cichorioideae</taxon>
        <taxon>Cichorieae</taxon>
        <taxon>Lactucinae</taxon>
        <taxon>Lactuca</taxon>
    </lineage>
</organism>
<feature type="signal peptide" evidence="1">
    <location>
        <begin position="1"/>
        <end position="16"/>
    </location>
</feature>
<reference evidence="2" key="1">
    <citation type="submission" date="2023-04" db="EMBL/GenBank/DDBJ databases">
        <authorList>
            <person name="Vijverberg K."/>
            <person name="Xiong W."/>
            <person name="Schranz E."/>
        </authorList>
    </citation>
    <scope>NUCLEOTIDE SEQUENCE</scope>
</reference>
<sequence>MLILHVFLSLEQILKCVPNLFSGFEQLNVLKKRRRNTEHPIMHAFNMDVETSEHETCEKQLSLIQKNVIWHFNLGNGMKWWILAEIDSLSLVIYQMTNIIVVNQRIHGEDDVPHPTEDDVGVI</sequence>
<dbReference type="EMBL" id="OX465086">
    <property type="protein sequence ID" value="CAI9264581.1"/>
    <property type="molecule type" value="Genomic_DNA"/>
</dbReference>
<evidence type="ECO:0000313" key="2">
    <source>
        <dbReference type="EMBL" id="CAI9264581.1"/>
    </source>
</evidence>
<gene>
    <name evidence="2" type="ORF">LSALG_LOCUS5224</name>
</gene>
<evidence type="ECO:0000313" key="3">
    <source>
        <dbReference type="Proteomes" id="UP001177003"/>
    </source>
</evidence>
<evidence type="ECO:0000256" key="1">
    <source>
        <dbReference type="SAM" id="SignalP"/>
    </source>
</evidence>
<dbReference type="Proteomes" id="UP001177003">
    <property type="component" value="Chromosome 0"/>
</dbReference>